<keyword evidence="10" id="KW-1185">Reference proteome</keyword>
<feature type="transmembrane region" description="Helical" evidence="7">
    <location>
        <begin position="537"/>
        <end position="555"/>
    </location>
</feature>
<dbReference type="GO" id="GO:0008324">
    <property type="term" value="F:monoatomic cation transmembrane transporter activity"/>
    <property type="evidence" value="ECO:0007669"/>
    <property type="project" value="InterPro"/>
</dbReference>
<dbReference type="InterPro" id="IPR004680">
    <property type="entry name" value="Cit_transptr-like_dom"/>
</dbReference>
<reference evidence="9 10" key="1">
    <citation type="submission" date="2019-02" db="EMBL/GenBank/DDBJ databases">
        <title>Deep-cultivation of Planctomycetes and their phenomic and genomic characterization uncovers novel biology.</title>
        <authorList>
            <person name="Wiegand S."/>
            <person name="Jogler M."/>
            <person name="Boedeker C."/>
            <person name="Pinto D."/>
            <person name="Vollmers J."/>
            <person name="Rivas-Marin E."/>
            <person name="Kohn T."/>
            <person name="Peeters S.H."/>
            <person name="Heuer A."/>
            <person name="Rast P."/>
            <person name="Oberbeckmann S."/>
            <person name="Bunk B."/>
            <person name="Jeske O."/>
            <person name="Meyerdierks A."/>
            <person name="Storesund J.E."/>
            <person name="Kallscheuer N."/>
            <person name="Luecker S."/>
            <person name="Lage O.M."/>
            <person name="Pohl T."/>
            <person name="Merkel B.J."/>
            <person name="Hornburger P."/>
            <person name="Mueller R.-W."/>
            <person name="Bruemmer F."/>
            <person name="Labrenz M."/>
            <person name="Spormann A.M."/>
            <person name="Op den Camp H."/>
            <person name="Overmann J."/>
            <person name="Amann R."/>
            <person name="Jetten M.S.M."/>
            <person name="Mascher T."/>
            <person name="Medema M.H."/>
            <person name="Devos D.P."/>
            <person name="Kaster A.-K."/>
            <person name="Ovreas L."/>
            <person name="Rohde M."/>
            <person name="Galperin M.Y."/>
            <person name="Jogler C."/>
        </authorList>
    </citation>
    <scope>NUCLEOTIDE SEQUENCE [LARGE SCALE GENOMIC DNA]</scope>
    <source>
        <strain evidence="9 10">Pla163</strain>
    </source>
</reference>
<feature type="transmembrane region" description="Helical" evidence="7">
    <location>
        <begin position="493"/>
        <end position="525"/>
    </location>
</feature>
<dbReference type="EMBL" id="CP036290">
    <property type="protein sequence ID" value="QDU82944.1"/>
    <property type="molecule type" value="Genomic_DNA"/>
</dbReference>
<dbReference type="Proteomes" id="UP000319342">
    <property type="component" value="Chromosome"/>
</dbReference>
<evidence type="ECO:0000256" key="4">
    <source>
        <dbReference type="ARBA" id="ARBA00022737"/>
    </source>
</evidence>
<evidence type="ECO:0000256" key="1">
    <source>
        <dbReference type="ARBA" id="ARBA00004141"/>
    </source>
</evidence>
<evidence type="ECO:0000256" key="7">
    <source>
        <dbReference type="SAM" id="Phobius"/>
    </source>
</evidence>
<feature type="transmembrane region" description="Helical" evidence="7">
    <location>
        <begin position="56"/>
        <end position="75"/>
    </location>
</feature>
<feature type="transmembrane region" description="Helical" evidence="7">
    <location>
        <begin position="430"/>
        <end position="446"/>
    </location>
</feature>
<feature type="transmembrane region" description="Helical" evidence="7">
    <location>
        <begin position="575"/>
        <end position="595"/>
    </location>
</feature>
<dbReference type="Gene3D" id="3.30.70.1450">
    <property type="entry name" value="Regulator of K+ conductance, C-terminal domain"/>
    <property type="match status" value="2"/>
</dbReference>
<gene>
    <name evidence="9" type="ORF">Pla163_00390</name>
</gene>
<evidence type="ECO:0000259" key="8">
    <source>
        <dbReference type="PROSITE" id="PS51202"/>
    </source>
</evidence>
<dbReference type="SUPFAM" id="SSF116726">
    <property type="entry name" value="TrkA C-terminal domain-like"/>
    <property type="match status" value="2"/>
</dbReference>
<feature type="transmembrane region" description="Helical" evidence="7">
    <location>
        <begin position="140"/>
        <end position="161"/>
    </location>
</feature>
<feature type="transmembrane region" description="Helical" evidence="7">
    <location>
        <begin position="95"/>
        <end position="119"/>
    </location>
</feature>
<dbReference type="OrthoDB" id="9765532at2"/>
<evidence type="ECO:0000256" key="2">
    <source>
        <dbReference type="ARBA" id="ARBA00022448"/>
    </source>
</evidence>
<dbReference type="GO" id="GO:0005886">
    <property type="term" value="C:plasma membrane"/>
    <property type="evidence" value="ECO:0007669"/>
    <property type="project" value="TreeGrafter"/>
</dbReference>
<dbReference type="RefSeq" id="WP_145181749.1">
    <property type="nucleotide sequence ID" value="NZ_CP036290.1"/>
</dbReference>
<feature type="transmembrane region" description="Helical" evidence="7">
    <location>
        <begin position="30"/>
        <end position="49"/>
    </location>
</feature>
<comment type="subcellular location">
    <subcellularLocation>
        <location evidence="1">Membrane</location>
        <topology evidence="1">Multi-pass membrane protein</topology>
    </subcellularLocation>
</comment>
<feature type="transmembrane region" description="Helical" evidence="7">
    <location>
        <begin position="408"/>
        <end position="424"/>
    </location>
</feature>
<proteinExistence type="predicted"/>
<protein>
    <submittedName>
        <fullName evidence="9">Citrate transporter</fullName>
    </submittedName>
</protein>
<feature type="transmembrane region" description="Helical" evidence="7">
    <location>
        <begin position="181"/>
        <end position="201"/>
    </location>
</feature>
<dbReference type="InterPro" id="IPR006037">
    <property type="entry name" value="RCK_C"/>
</dbReference>
<dbReference type="InterPro" id="IPR036721">
    <property type="entry name" value="RCK_C_sf"/>
</dbReference>
<feature type="domain" description="RCK C-terminal" evidence="8">
    <location>
        <begin position="306"/>
        <end position="391"/>
    </location>
</feature>
<dbReference type="AlphaFoldDB" id="A0A518CUS1"/>
<dbReference type="Pfam" id="PF02080">
    <property type="entry name" value="TrkA_C"/>
    <property type="match status" value="1"/>
</dbReference>
<dbReference type="PROSITE" id="PS51202">
    <property type="entry name" value="RCK_C"/>
    <property type="match status" value="2"/>
</dbReference>
<feature type="transmembrane region" description="Helical" evidence="7">
    <location>
        <begin position="458"/>
        <end position="481"/>
    </location>
</feature>
<evidence type="ECO:0000313" key="9">
    <source>
        <dbReference type="EMBL" id="QDU82944.1"/>
    </source>
</evidence>
<sequence>MTIEIALVLAVLVLAVVLFATEAARVDVIALAILLVLAWFGLVTSKEAFSGFSSRAVISMGAVMIMGAGVDRSGLTRGLTRPVLAWAGSSPSRLLAAIMGAVGVLSAFMQNIGAAALFLPAVTRIARAGNIGVGRLLMPMGFAAILGGTVSMIGSGPLILLGDLLQQQGLEPFGLFAVTPYGLGLLVGGIALFALFGRFLLPTREAQDSASATQVRLAETWRRANAVHEVVVPASSALVGRARDEVDLIDRYDLHLIALAEGGDVRPAPWRHTRFAAGQTLALLGSDENIARAAAAYGFEVRTTAQVFGELQSTDGAGFAEVLVSPRASVVGKPIREFALRRTYEVEPVVLLSGGEARSTDFSDQPLRAGDILLVHGLWSKIAQLGASDDFTVVTEVQYDEVDERRRWPAGLCFAGAIALAIAGAPLAQALATGAFAMVLLRVLSIEQAYRAIDWRTMVLIGGLIPLGVAMENSGAATWLAENVVGLVAGTHPLFVMGAIAALATIFTLFMSNVAATVVLVPLVIGMAEPLGLDPRTLALLVGVCASNSFLLPTHQVNALLMGPGGYRNKDYLRAGGLMTVFFGAGLVLALYTFAP</sequence>
<keyword evidence="5 7" id="KW-1133">Transmembrane helix</keyword>
<keyword evidence="3 7" id="KW-0812">Transmembrane</keyword>
<accession>A0A518CUS1</accession>
<keyword evidence="6 7" id="KW-0472">Membrane</keyword>
<dbReference type="Pfam" id="PF03600">
    <property type="entry name" value="CitMHS"/>
    <property type="match status" value="1"/>
</dbReference>
<dbReference type="PANTHER" id="PTHR43652">
    <property type="entry name" value="BASIC AMINO ACID ANTIPORTER YFCC-RELATED"/>
    <property type="match status" value="1"/>
</dbReference>
<evidence type="ECO:0000256" key="5">
    <source>
        <dbReference type="ARBA" id="ARBA00022989"/>
    </source>
</evidence>
<dbReference type="InterPro" id="IPR051679">
    <property type="entry name" value="DASS-Related_Transporters"/>
</dbReference>
<evidence type="ECO:0000313" key="10">
    <source>
        <dbReference type="Proteomes" id="UP000319342"/>
    </source>
</evidence>
<name>A0A518CUS1_9BACT</name>
<organism evidence="9 10">
    <name type="scientific">Rohdeia mirabilis</name>
    <dbReference type="NCBI Taxonomy" id="2528008"/>
    <lineage>
        <taxon>Bacteria</taxon>
        <taxon>Pseudomonadati</taxon>
        <taxon>Planctomycetota</taxon>
        <taxon>Planctomycetia</taxon>
        <taxon>Planctomycetia incertae sedis</taxon>
        <taxon>Rohdeia</taxon>
    </lineage>
</organism>
<evidence type="ECO:0000256" key="6">
    <source>
        <dbReference type="ARBA" id="ARBA00023136"/>
    </source>
</evidence>
<evidence type="ECO:0000256" key="3">
    <source>
        <dbReference type="ARBA" id="ARBA00022692"/>
    </source>
</evidence>
<feature type="domain" description="RCK C-terminal" evidence="8">
    <location>
        <begin position="215"/>
        <end position="299"/>
    </location>
</feature>
<keyword evidence="4" id="KW-0677">Repeat</keyword>
<dbReference type="PANTHER" id="PTHR43652:SF2">
    <property type="entry name" value="BASIC AMINO ACID ANTIPORTER YFCC-RELATED"/>
    <property type="match status" value="1"/>
</dbReference>
<keyword evidence="2" id="KW-0813">Transport</keyword>
<dbReference type="GO" id="GO:0006813">
    <property type="term" value="P:potassium ion transport"/>
    <property type="evidence" value="ECO:0007669"/>
    <property type="project" value="InterPro"/>
</dbReference>